<dbReference type="InterPro" id="IPR020846">
    <property type="entry name" value="MFS_dom"/>
</dbReference>
<evidence type="ECO:0000256" key="8">
    <source>
        <dbReference type="ARBA" id="ARBA00023136"/>
    </source>
</evidence>
<feature type="transmembrane region" description="Helical" evidence="11">
    <location>
        <begin position="109"/>
        <end position="127"/>
    </location>
</feature>
<evidence type="ECO:0000256" key="3">
    <source>
        <dbReference type="ARBA" id="ARBA00022448"/>
    </source>
</evidence>
<dbReference type="InterPro" id="IPR011701">
    <property type="entry name" value="MFS"/>
</dbReference>
<keyword evidence="7 11" id="KW-1133">Transmembrane helix</keyword>
<dbReference type="PROSITE" id="PS00216">
    <property type="entry name" value="SUGAR_TRANSPORT_1"/>
    <property type="match status" value="1"/>
</dbReference>
<keyword evidence="5 11" id="KW-0812">Transmembrane</keyword>
<dbReference type="GO" id="GO:0005886">
    <property type="term" value="C:plasma membrane"/>
    <property type="evidence" value="ECO:0007669"/>
    <property type="project" value="UniProtKB-SubCell"/>
</dbReference>
<organism evidence="13 14">
    <name type="scientific">Mycolicibacterium litorale</name>
    <dbReference type="NCBI Taxonomy" id="758802"/>
    <lineage>
        <taxon>Bacteria</taxon>
        <taxon>Bacillati</taxon>
        <taxon>Actinomycetota</taxon>
        <taxon>Actinomycetes</taxon>
        <taxon>Mycobacteriales</taxon>
        <taxon>Mycobacteriaceae</taxon>
        <taxon>Mycolicibacterium</taxon>
    </lineage>
</organism>
<gene>
    <name evidence="13" type="ORF">NIIDNTM18_36980</name>
</gene>
<reference evidence="13 14" key="1">
    <citation type="submission" date="2020-07" db="EMBL/GenBank/DDBJ databases">
        <title>Complete genome sequence of Mycolicibacterium litorale like strain isolated from cardiac implantable electronic device infection.</title>
        <authorList>
            <person name="Fukano H."/>
            <person name="Miyama H."/>
            <person name="Hoshino Y."/>
        </authorList>
    </citation>
    <scope>NUCLEOTIDE SEQUENCE [LARGE SCALE GENOMIC DNA]</scope>
    <source>
        <strain evidence="13 14">NIIDNTM18</strain>
    </source>
</reference>
<feature type="transmembrane region" description="Helical" evidence="11">
    <location>
        <begin position="174"/>
        <end position="197"/>
    </location>
</feature>
<protein>
    <recommendedName>
        <fullName evidence="10">Putative proline/betaine transporter</fullName>
    </recommendedName>
</protein>
<keyword evidence="4" id="KW-1003">Cell membrane</keyword>
<feature type="transmembrane region" description="Helical" evidence="11">
    <location>
        <begin position="299"/>
        <end position="317"/>
    </location>
</feature>
<feature type="transmembrane region" description="Helical" evidence="11">
    <location>
        <begin position="133"/>
        <end position="153"/>
    </location>
</feature>
<evidence type="ECO:0000256" key="1">
    <source>
        <dbReference type="ARBA" id="ARBA00004651"/>
    </source>
</evidence>
<dbReference type="PROSITE" id="PS50850">
    <property type="entry name" value="MFS"/>
    <property type="match status" value="1"/>
</dbReference>
<dbReference type="Proteomes" id="UP000515734">
    <property type="component" value="Chromosome"/>
</dbReference>
<evidence type="ECO:0000256" key="9">
    <source>
        <dbReference type="ARBA" id="ARBA00037295"/>
    </source>
</evidence>
<accession>A0A6S6PCK5</accession>
<dbReference type="AlphaFoldDB" id="A0A6S6PCK5"/>
<evidence type="ECO:0000256" key="4">
    <source>
        <dbReference type="ARBA" id="ARBA00022475"/>
    </source>
</evidence>
<sequence length="453" mass="48295">MLDPDIAGVDFAIEEQTMATIDGHRPREAEPLAVRRAVRGAAIGNTVEWFDFAIYGFLATYIAEKFFPTADDTAALLNTFAIFAAAFFMRPLGGFFFGPLGDRIGRQRVLALVILLMSASTFAIGLLPSYEAIGVAAPLLLLVCRCVQGFSAGGEYGSGACYLAEFAPDRHRGFVVSFLVWSVVVGFLLGSMTVTVLETALSESAMNSYGWRIPFLIAGMLGGVGLYIRLKLGDTPDFEELKESGEVSHSPLKDAVTTSWKPILQIAGLVIIHNVGFYTVFTYLPSYMTETLDFTKTDAFISITVASVVGLVLILPLGALSDRVGRKPLLIAGAVGFAVLAYPLFALFHTGSLLGAIAGHAGLSALEALFVAGSLAAGAELFATRVRSSGYSIGYNTSVALFGGTAPYVATWLTDRTGNDLAPAYYVIVAAVISLGTILTMRETANRPLRMRV</sequence>
<dbReference type="Gene3D" id="1.20.1250.20">
    <property type="entry name" value="MFS general substrate transporter like domains"/>
    <property type="match status" value="2"/>
</dbReference>
<evidence type="ECO:0000313" key="14">
    <source>
        <dbReference type="Proteomes" id="UP000515734"/>
    </source>
</evidence>
<feature type="transmembrane region" description="Helical" evidence="11">
    <location>
        <begin position="263"/>
        <end position="284"/>
    </location>
</feature>
<dbReference type="SUPFAM" id="SSF103473">
    <property type="entry name" value="MFS general substrate transporter"/>
    <property type="match status" value="1"/>
</dbReference>
<comment type="subcellular location">
    <subcellularLocation>
        <location evidence="1">Cell membrane</location>
        <topology evidence="1">Multi-pass membrane protein</topology>
    </subcellularLocation>
</comment>
<feature type="domain" description="Major facilitator superfamily (MFS) profile" evidence="12">
    <location>
        <begin position="37"/>
        <end position="448"/>
    </location>
</feature>
<comment type="function">
    <text evidence="9">May be a proton symporter involved in the uptake of osmolytes such as proline and glycine betaine.</text>
</comment>
<keyword evidence="8 11" id="KW-0472">Membrane</keyword>
<dbReference type="FunFam" id="1.20.1250.20:FF:000001">
    <property type="entry name" value="Dicarboxylate MFS transporter"/>
    <property type="match status" value="1"/>
</dbReference>
<dbReference type="Pfam" id="PF07690">
    <property type="entry name" value="MFS_1"/>
    <property type="match status" value="1"/>
</dbReference>
<evidence type="ECO:0000256" key="2">
    <source>
        <dbReference type="ARBA" id="ARBA00008240"/>
    </source>
</evidence>
<feature type="transmembrane region" description="Helical" evidence="11">
    <location>
        <begin position="391"/>
        <end position="410"/>
    </location>
</feature>
<dbReference type="GO" id="GO:0015293">
    <property type="term" value="F:symporter activity"/>
    <property type="evidence" value="ECO:0007669"/>
    <property type="project" value="UniProtKB-KW"/>
</dbReference>
<evidence type="ECO:0000256" key="7">
    <source>
        <dbReference type="ARBA" id="ARBA00022989"/>
    </source>
</evidence>
<evidence type="ECO:0000313" key="13">
    <source>
        <dbReference type="EMBL" id="BCI54420.1"/>
    </source>
</evidence>
<evidence type="ECO:0000256" key="10">
    <source>
        <dbReference type="ARBA" id="ARBA00039918"/>
    </source>
</evidence>
<feature type="transmembrane region" description="Helical" evidence="11">
    <location>
        <begin position="354"/>
        <end position="379"/>
    </location>
</feature>
<dbReference type="PANTHER" id="PTHR43528">
    <property type="entry name" value="ALPHA-KETOGLUTARATE PERMEASE"/>
    <property type="match status" value="1"/>
</dbReference>
<dbReference type="EMBL" id="AP023287">
    <property type="protein sequence ID" value="BCI54420.1"/>
    <property type="molecule type" value="Genomic_DNA"/>
</dbReference>
<dbReference type="InterPro" id="IPR051084">
    <property type="entry name" value="H+-coupled_symporters"/>
</dbReference>
<feature type="transmembrane region" description="Helical" evidence="11">
    <location>
        <begin position="209"/>
        <end position="228"/>
    </location>
</feature>
<keyword evidence="3" id="KW-0813">Transport</keyword>
<dbReference type="PROSITE" id="PS00217">
    <property type="entry name" value="SUGAR_TRANSPORT_2"/>
    <property type="match status" value="1"/>
</dbReference>
<comment type="similarity">
    <text evidence="2">Belongs to the major facilitator superfamily. Metabolite:H+ Symporter (MHS) family (TC 2.A.1.6) family.</text>
</comment>
<feature type="transmembrane region" description="Helical" evidence="11">
    <location>
        <begin position="75"/>
        <end position="97"/>
    </location>
</feature>
<evidence type="ECO:0000256" key="5">
    <source>
        <dbReference type="ARBA" id="ARBA00022692"/>
    </source>
</evidence>
<feature type="transmembrane region" description="Helical" evidence="11">
    <location>
        <begin position="422"/>
        <end position="441"/>
    </location>
</feature>
<dbReference type="PANTHER" id="PTHR43528:SF1">
    <property type="entry name" value="ALPHA-KETOGLUTARATE PERMEASE"/>
    <property type="match status" value="1"/>
</dbReference>
<proteinExistence type="inferred from homology"/>
<dbReference type="InterPro" id="IPR005829">
    <property type="entry name" value="Sugar_transporter_CS"/>
</dbReference>
<keyword evidence="6" id="KW-0769">Symport</keyword>
<feature type="transmembrane region" description="Helical" evidence="11">
    <location>
        <begin position="329"/>
        <end position="348"/>
    </location>
</feature>
<name>A0A6S6PCK5_9MYCO</name>
<dbReference type="InterPro" id="IPR036259">
    <property type="entry name" value="MFS_trans_sf"/>
</dbReference>
<evidence type="ECO:0000256" key="6">
    <source>
        <dbReference type="ARBA" id="ARBA00022847"/>
    </source>
</evidence>
<evidence type="ECO:0000256" key="11">
    <source>
        <dbReference type="SAM" id="Phobius"/>
    </source>
</evidence>
<evidence type="ECO:0000259" key="12">
    <source>
        <dbReference type="PROSITE" id="PS50850"/>
    </source>
</evidence>